<comment type="caution">
    <text evidence="2">The sequence shown here is derived from an EMBL/GenBank/DDBJ whole genome shotgun (WGS) entry which is preliminary data.</text>
</comment>
<keyword evidence="1" id="KW-0812">Transmembrane</keyword>
<dbReference type="Proteomes" id="UP001302316">
    <property type="component" value="Unassembled WGS sequence"/>
</dbReference>
<proteinExistence type="predicted"/>
<dbReference type="AlphaFoldDB" id="A0AAP6ML38"/>
<sequence>MSTAAIKAKRSLDILKIVVGAVYLLRYYGHYFAAAFPFVFLLAADLPAAIEIGLSILLVAILVVETGFLSLAYHELDQQGSTVELS</sequence>
<gene>
    <name evidence="2" type="ORF">VCB98_13480</name>
</gene>
<evidence type="ECO:0000256" key="1">
    <source>
        <dbReference type="SAM" id="Phobius"/>
    </source>
</evidence>
<evidence type="ECO:0000313" key="3">
    <source>
        <dbReference type="Proteomes" id="UP001302316"/>
    </source>
</evidence>
<accession>A0AAP6ML38</accession>
<feature type="transmembrane region" description="Helical" evidence="1">
    <location>
        <begin position="35"/>
        <end position="64"/>
    </location>
</feature>
<dbReference type="EMBL" id="JAYGII010000065">
    <property type="protein sequence ID" value="MEA5446833.1"/>
    <property type="molecule type" value="Genomic_DNA"/>
</dbReference>
<name>A0AAP6ML38_9GAMM</name>
<dbReference type="RefSeq" id="WP_346053398.1">
    <property type="nucleotide sequence ID" value="NZ_JAYGII010000065.1"/>
</dbReference>
<organism evidence="2 3">
    <name type="scientific">Natronospira elongata</name>
    <dbReference type="NCBI Taxonomy" id="3110268"/>
    <lineage>
        <taxon>Bacteria</taxon>
        <taxon>Pseudomonadati</taxon>
        <taxon>Pseudomonadota</taxon>
        <taxon>Gammaproteobacteria</taxon>
        <taxon>Natronospirales</taxon>
        <taxon>Natronospiraceae</taxon>
        <taxon>Natronospira</taxon>
    </lineage>
</organism>
<reference evidence="2 3" key="1">
    <citation type="submission" date="2023-12" db="EMBL/GenBank/DDBJ databases">
        <title>Whole-genome sequencing of halo(alkali)philic microorganisms from hypersaline lakes.</title>
        <authorList>
            <person name="Sorokin D.Y."/>
            <person name="Merkel A.Y."/>
            <person name="Messina E."/>
            <person name="Yakimov M."/>
        </authorList>
    </citation>
    <scope>NUCLEOTIDE SEQUENCE [LARGE SCALE GENOMIC DNA]</scope>
    <source>
        <strain evidence="2 3">AB-CW1</strain>
    </source>
</reference>
<keyword evidence="1" id="KW-0472">Membrane</keyword>
<evidence type="ECO:0000313" key="2">
    <source>
        <dbReference type="EMBL" id="MEA5446833.1"/>
    </source>
</evidence>
<keyword evidence="3" id="KW-1185">Reference proteome</keyword>
<protein>
    <submittedName>
        <fullName evidence="2">Uncharacterized protein</fullName>
    </submittedName>
</protein>
<keyword evidence="1" id="KW-1133">Transmembrane helix</keyword>